<feature type="region of interest" description="Disordered" evidence="1">
    <location>
        <begin position="115"/>
        <end position="135"/>
    </location>
</feature>
<dbReference type="AlphaFoldDB" id="A0A2I0HXY0"/>
<feature type="compositionally biased region" description="Basic residues" evidence="1">
    <location>
        <begin position="204"/>
        <end position="215"/>
    </location>
</feature>
<dbReference type="Proteomes" id="UP000233551">
    <property type="component" value="Unassembled WGS sequence"/>
</dbReference>
<gene>
    <name evidence="2" type="ORF">CRG98_043048</name>
</gene>
<comment type="caution">
    <text evidence="2">The sequence shown here is derived from an EMBL/GenBank/DDBJ whole genome shotgun (WGS) entry which is preliminary data.</text>
</comment>
<accession>A0A2I0HXY0</accession>
<name>A0A2I0HXY0_PUNGR</name>
<sequence length="215" mass="24586">MEGCEWDGEGCEGRNGLWMLREIEKGEVGRKVMDDDGRGRAIKEKLVEEHLHIALRMLEPTKPLNLSIYFHPSSRVRIEFHPLLGFRTLTVFMLIETRTAKKHAEMSLQIRDNKEHNKRDIARSTHNDNLQCGSIGEDLTKRESAASNDLDDQISRVEKYVEKHVEDDVGITLVMLASSLKALGNKVVPRVTNNNKHSYEVANHHRGRGRLRRSG</sequence>
<evidence type="ECO:0000313" key="3">
    <source>
        <dbReference type="Proteomes" id="UP000233551"/>
    </source>
</evidence>
<feature type="region of interest" description="Disordered" evidence="1">
    <location>
        <begin position="194"/>
        <end position="215"/>
    </location>
</feature>
<evidence type="ECO:0000313" key="2">
    <source>
        <dbReference type="EMBL" id="PKI36564.1"/>
    </source>
</evidence>
<evidence type="ECO:0000256" key="1">
    <source>
        <dbReference type="SAM" id="MobiDB-lite"/>
    </source>
</evidence>
<protein>
    <submittedName>
        <fullName evidence="2">Uncharacterized protein</fullName>
    </submittedName>
</protein>
<reference evidence="2 3" key="1">
    <citation type="submission" date="2017-11" db="EMBL/GenBank/DDBJ databases">
        <title>De-novo sequencing of pomegranate (Punica granatum L.) genome.</title>
        <authorList>
            <person name="Akparov Z."/>
            <person name="Amiraslanov A."/>
            <person name="Hajiyeva S."/>
            <person name="Abbasov M."/>
            <person name="Kaur K."/>
            <person name="Hamwieh A."/>
            <person name="Solovyev V."/>
            <person name="Salamov A."/>
            <person name="Braich B."/>
            <person name="Kosarev P."/>
            <person name="Mahmoud A."/>
            <person name="Hajiyev E."/>
            <person name="Babayeva S."/>
            <person name="Izzatullayeva V."/>
            <person name="Mammadov A."/>
            <person name="Mammadov A."/>
            <person name="Sharifova S."/>
            <person name="Ojaghi J."/>
            <person name="Eynullazada K."/>
            <person name="Bayramov B."/>
            <person name="Abdulazimova A."/>
            <person name="Shahmuradov I."/>
        </authorList>
    </citation>
    <scope>NUCLEOTIDE SEQUENCE [LARGE SCALE GENOMIC DNA]</scope>
    <source>
        <strain evidence="3">cv. AG2017</strain>
        <tissue evidence="2">Leaf</tissue>
    </source>
</reference>
<keyword evidence="3" id="KW-1185">Reference proteome</keyword>
<dbReference type="EMBL" id="PGOL01004799">
    <property type="protein sequence ID" value="PKI36564.1"/>
    <property type="molecule type" value="Genomic_DNA"/>
</dbReference>
<organism evidence="2 3">
    <name type="scientific">Punica granatum</name>
    <name type="common">Pomegranate</name>
    <dbReference type="NCBI Taxonomy" id="22663"/>
    <lineage>
        <taxon>Eukaryota</taxon>
        <taxon>Viridiplantae</taxon>
        <taxon>Streptophyta</taxon>
        <taxon>Embryophyta</taxon>
        <taxon>Tracheophyta</taxon>
        <taxon>Spermatophyta</taxon>
        <taxon>Magnoliopsida</taxon>
        <taxon>eudicotyledons</taxon>
        <taxon>Gunneridae</taxon>
        <taxon>Pentapetalae</taxon>
        <taxon>rosids</taxon>
        <taxon>malvids</taxon>
        <taxon>Myrtales</taxon>
        <taxon>Lythraceae</taxon>
        <taxon>Punica</taxon>
    </lineage>
</organism>
<feature type="compositionally biased region" description="Basic and acidic residues" evidence="1">
    <location>
        <begin position="115"/>
        <end position="126"/>
    </location>
</feature>
<proteinExistence type="predicted"/>